<gene>
    <name evidence="3" type="ORF">GTA08_BOTSDO12657</name>
    <name evidence="2" type="ORF">GTA08_BOTSDO14006</name>
</gene>
<dbReference type="Proteomes" id="UP000572817">
    <property type="component" value="Unassembled WGS sequence"/>
</dbReference>
<reference evidence="3 4" key="1">
    <citation type="submission" date="2020-04" db="EMBL/GenBank/DDBJ databases">
        <title>Genome Assembly and Annotation of Botryosphaeria dothidea sdau 11-99, a Latent Pathogen of Apple Fruit Ring Rot in China.</title>
        <authorList>
            <person name="Yu C."/>
            <person name="Diao Y."/>
            <person name="Lu Q."/>
            <person name="Zhao J."/>
            <person name="Cui S."/>
            <person name="Peng C."/>
            <person name="He B."/>
            <person name="Liu H."/>
        </authorList>
    </citation>
    <scope>NUCLEOTIDE SEQUENCE [LARGE SCALE GENOMIC DNA]</scope>
    <source>
        <strain evidence="4">sdau11-99</strain>
        <strain evidence="3">Sdau11-99</strain>
    </source>
</reference>
<evidence type="ECO:0000313" key="4">
    <source>
        <dbReference type="Proteomes" id="UP000572817"/>
    </source>
</evidence>
<feature type="compositionally biased region" description="Low complexity" evidence="1">
    <location>
        <begin position="1"/>
        <end position="21"/>
    </location>
</feature>
<feature type="region of interest" description="Disordered" evidence="1">
    <location>
        <begin position="52"/>
        <end position="117"/>
    </location>
</feature>
<evidence type="ECO:0000313" key="2">
    <source>
        <dbReference type="EMBL" id="KAF4310487.1"/>
    </source>
</evidence>
<sequence>MSAPTRPAAASSRSSAGPQPVRAKRAAPPPPSKQPNLANLLSERLSIAEPTAALKREREERLPVTTTTAVEAGGNGGGKGDGGDEDEDEEEEGEHPPWCNCSGIGTADDPLLHKWKR</sequence>
<dbReference type="EMBL" id="WWBZ02000008">
    <property type="protein sequence ID" value="KAF4311755.1"/>
    <property type="molecule type" value="Genomic_DNA"/>
</dbReference>
<feature type="region of interest" description="Disordered" evidence="1">
    <location>
        <begin position="1"/>
        <end position="37"/>
    </location>
</feature>
<evidence type="ECO:0000256" key="1">
    <source>
        <dbReference type="SAM" id="MobiDB-lite"/>
    </source>
</evidence>
<keyword evidence="4" id="KW-1185">Reference proteome</keyword>
<dbReference type="EMBL" id="WWBZ02000015">
    <property type="protein sequence ID" value="KAF4310487.1"/>
    <property type="molecule type" value="Genomic_DNA"/>
</dbReference>
<dbReference type="AlphaFoldDB" id="A0A8H4N7A9"/>
<name>A0A8H4N7A9_9PEZI</name>
<proteinExistence type="predicted"/>
<comment type="caution">
    <text evidence="3">The sequence shown here is derived from an EMBL/GenBank/DDBJ whole genome shotgun (WGS) entry which is preliminary data.</text>
</comment>
<feature type="compositionally biased region" description="Acidic residues" evidence="1">
    <location>
        <begin position="83"/>
        <end position="93"/>
    </location>
</feature>
<accession>A0A8H4N7A9</accession>
<evidence type="ECO:0000313" key="3">
    <source>
        <dbReference type="EMBL" id="KAF4311755.1"/>
    </source>
</evidence>
<organism evidence="3 4">
    <name type="scientific">Botryosphaeria dothidea</name>
    <dbReference type="NCBI Taxonomy" id="55169"/>
    <lineage>
        <taxon>Eukaryota</taxon>
        <taxon>Fungi</taxon>
        <taxon>Dikarya</taxon>
        <taxon>Ascomycota</taxon>
        <taxon>Pezizomycotina</taxon>
        <taxon>Dothideomycetes</taxon>
        <taxon>Dothideomycetes incertae sedis</taxon>
        <taxon>Botryosphaeriales</taxon>
        <taxon>Botryosphaeriaceae</taxon>
        <taxon>Botryosphaeria</taxon>
    </lineage>
</organism>
<protein>
    <submittedName>
        <fullName evidence="3">Uncharacterized protein</fullName>
    </submittedName>
</protein>